<accession>A0A7Z2VZ15</accession>
<organism evidence="2 3">
    <name type="scientific">Massilia forsythiae</name>
    <dbReference type="NCBI Taxonomy" id="2728020"/>
    <lineage>
        <taxon>Bacteria</taxon>
        <taxon>Pseudomonadati</taxon>
        <taxon>Pseudomonadota</taxon>
        <taxon>Betaproteobacteria</taxon>
        <taxon>Burkholderiales</taxon>
        <taxon>Oxalobacteraceae</taxon>
        <taxon>Telluria group</taxon>
        <taxon>Massilia</taxon>
    </lineage>
</organism>
<sequence>MTRIALCVMLAAAATMAPAAYADTSPDFVRIACVPEAGLLDVEYRRLHDSMASDPAGPDGRRAVLAAAGFHDPHDLRVSCTLGTATYTVTAQQDPASNLLCGGVPEIHLSLARNGERVLSDVVFGDSCRRLPSVTGITVGDGPAAWRGRETRVCYRDGEEDGTPACDWTSGGQPAFDRRFPVDQARLRAIVGGRERR</sequence>
<evidence type="ECO:0000313" key="2">
    <source>
        <dbReference type="EMBL" id="QJE02048.1"/>
    </source>
</evidence>
<dbReference type="EMBL" id="CP051685">
    <property type="protein sequence ID" value="QJE02048.1"/>
    <property type="molecule type" value="Genomic_DNA"/>
</dbReference>
<dbReference type="Proteomes" id="UP000502415">
    <property type="component" value="Chromosome"/>
</dbReference>
<dbReference type="RefSeq" id="WP_170204135.1">
    <property type="nucleotide sequence ID" value="NZ_CP051685.1"/>
</dbReference>
<name>A0A7Z2VZ15_9BURK</name>
<protein>
    <submittedName>
        <fullName evidence="2">Uncharacterized protein</fullName>
    </submittedName>
</protein>
<keyword evidence="3" id="KW-1185">Reference proteome</keyword>
<dbReference type="AlphaFoldDB" id="A0A7Z2VZ15"/>
<reference evidence="2 3" key="1">
    <citation type="submission" date="2020-04" db="EMBL/GenBank/DDBJ databases">
        <title>Genome sequencing of novel species.</title>
        <authorList>
            <person name="Heo J."/>
            <person name="Kim S.-J."/>
            <person name="Kim J.-S."/>
            <person name="Hong S.-B."/>
            <person name="Kwon S.-W."/>
        </authorList>
    </citation>
    <scope>NUCLEOTIDE SEQUENCE [LARGE SCALE GENOMIC DNA]</scope>
    <source>
        <strain evidence="2 3">GN2-R2</strain>
    </source>
</reference>
<dbReference type="KEGG" id="mfy:HH212_20155"/>
<evidence type="ECO:0000256" key="1">
    <source>
        <dbReference type="SAM" id="SignalP"/>
    </source>
</evidence>
<gene>
    <name evidence="2" type="ORF">HH212_20155</name>
</gene>
<feature type="signal peptide" evidence="1">
    <location>
        <begin position="1"/>
        <end position="22"/>
    </location>
</feature>
<feature type="chain" id="PRO_5030956632" evidence="1">
    <location>
        <begin position="23"/>
        <end position="197"/>
    </location>
</feature>
<keyword evidence="1" id="KW-0732">Signal</keyword>
<evidence type="ECO:0000313" key="3">
    <source>
        <dbReference type="Proteomes" id="UP000502415"/>
    </source>
</evidence>
<proteinExistence type="predicted"/>